<protein>
    <submittedName>
        <fullName evidence="1">Uncharacterized protein</fullName>
    </submittedName>
</protein>
<reference evidence="1" key="1">
    <citation type="submission" date="2022-10" db="EMBL/GenBank/DDBJ databases">
        <title>Culturing micro-colonial fungi from biological soil crusts in the Mojave desert and describing Neophaeococcomyces mojavensis, and introducing the new genera and species Taxawa tesnikishii.</title>
        <authorList>
            <person name="Kurbessoian T."/>
            <person name="Stajich J.E."/>
        </authorList>
    </citation>
    <scope>NUCLEOTIDE SEQUENCE</scope>
    <source>
        <strain evidence="1">JES_112</strain>
    </source>
</reference>
<keyword evidence="2" id="KW-1185">Reference proteome</keyword>
<evidence type="ECO:0000313" key="2">
    <source>
        <dbReference type="Proteomes" id="UP001172386"/>
    </source>
</evidence>
<sequence>MSSFTQEQPLRWINASQQQLQHGKKKDASVYSHVTAKYRRWMKSNRLVTQLRSSTNRLRGRQDPPQQEQISSISGKSQFGSTTQGISSWKIPSPPIMATLEEDAICVAGSQNQVASAFGPAASTATSVGLILPPALAHGNSDPFSAAMVPMTAQVTELIYLAIHRFVVFSNRAYHLSSELRKKWIAQSRTQEQQCLSDAILTHSLLASGYCAKAGMCASEQRSMYINARAHKIKAIALLRQQMASDSFQPTIETYHIITNMASVDFAMGEPESAMLHHRAVTKMVKRPEFHDTIFMKAALGDMAETNIIRALATQPNFDAEAWDVDISSTGIDENFWHDPIQLLDVMRPPLKSLFDECRRLLRLKTEPNSMDTEEKAKLLTQDSLVLERRLIFLSIYYHNLPDDGHLTPCKKILVAITHALLCFLDLIFIESMHRGYPHGLFEPYRLNVLFLVCPAFRQQPTKSTFGDHVSLFYSIRSEAILQNTNNMSDLLNKAKSALGSGASSSGQTTAQGNAGAQKEDYGDKALDTAEKKFGMSQSRETNEKITDAGRGLYEKQTGSKVSDKFSN</sequence>
<evidence type="ECO:0000313" key="1">
    <source>
        <dbReference type="EMBL" id="KAJ9656359.1"/>
    </source>
</evidence>
<accession>A0ACC3A6Y6</accession>
<name>A0ACC3A6Y6_9EURO</name>
<dbReference type="Proteomes" id="UP001172386">
    <property type="component" value="Unassembled WGS sequence"/>
</dbReference>
<gene>
    <name evidence="1" type="ORF">H2198_005042</name>
</gene>
<organism evidence="1 2">
    <name type="scientific">Neophaeococcomyces mojaviensis</name>
    <dbReference type="NCBI Taxonomy" id="3383035"/>
    <lineage>
        <taxon>Eukaryota</taxon>
        <taxon>Fungi</taxon>
        <taxon>Dikarya</taxon>
        <taxon>Ascomycota</taxon>
        <taxon>Pezizomycotina</taxon>
        <taxon>Eurotiomycetes</taxon>
        <taxon>Chaetothyriomycetidae</taxon>
        <taxon>Chaetothyriales</taxon>
        <taxon>Chaetothyriales incertae sedis</taxon>
        <taxon>Neophaeococcomyces</taxon>
    </lineage>
</organism>
<comment type="caution">
    <text evidence="1">The sequence shown here is derived from an EMBL/GenBank/DDBJ whole genome shotgun (WGS) entry which is preliminary data.</text>
</comment>
<dbReference type="EMBL" id="JAPDRQ010000079">
    <property type="protein sequence ID" value="KAJ9656359.1"/>
    <property type="molecule type" value="Genomic_DNA"/>
</dbReference>
<proteinExistence type="predicted"/>